<organism evidence="8 9">
    <name type="scientific">Plantactinospora soyae</name>
    <dbReference type="NCBI Taxonomy" id="1544732"/>
    <lineage>
        <taxon>Bacteria</taxon>
        <taxon>Bacillati</taxon>
        <taxon>Actinomycetota</taxon>
        <taxon>Actinomycetes</taxon>
        <taxon>Micromonosporales</taxon>
        <taxon>Micromonosporaceae</taxon>
        <taxon>Plantactinospora</taxon>
    </lineage>
</organism>
<dbReference type="HAMAP" id="MF_01877">
    <property type="entry name" value="16SrRNA_methyltr_I"/>
    <property type="match status" value="1"/>
</dbReference>
<evidence type="ECO:0000256" key="2">
    <source>
        <dbReference type="ARBA" id="ARBA00022552"/>
    </source>
</evidence>
<dbReference type="Gene3D" id="3.30.950.10">
    <property type="entry name" value="Methyltransferase, Cobalt-precorrin-4 Transmethylase, Domain 2"/>
    <property type="match status" value="1"/>
</dbReference>
<evidence type="ECO:0000256" key="6">
    <source>
        <dbReference type="HAMAP-Rule" id="MF_01877"/>
    </source>
</evidence>
<dbReference type="AlphaFoldDB" id="A0A927M2I2"/>
<dbReference type="GO" id="GO:0070677">
    <property type="term" value="F:rRNA (cytosine-2'-O-)-methyltransferase activity"/>
    <property type="evidence" value="ECO:0007669"/>
    <property type="project" value="UniProtKB-UniRule"/>
</dbReference>
<evidence type="ECO:0000256" key="1">
    <source>
        <dbReference type="ARBA" id="ARBA00022490"/>
    </source>
</evidence>
<protein>
    <recommendedName>
        <fullName evidence="6">Ribosomal RNA small subunit methyltransferase I</fullName>
        <ecNumber evidence="6">2.1.1.198</ecNumber>
    </recommendedName>
    <alternativeName>
        <fullName evidence="6">16S rRNA 2'-O-ribose C1402 methyltransferase</fullName>
    </alternativeName>
    <alternativeName>
        <fullName evidence="6">rRNA (cytidine-2'-O-)-methyltransferase RsmI</fullName>
    </alternativeName>
</protein>
<dbReference type="Proteomes" id="UP000649753">
    <property type="component" value="Unassembled WGS sequence"/>
</dbReference>
<dbReference type="EMBL" id="JADBEB010000001">
    <property type="protein sequence ID" value="MBE1486892.1"/>
    <property type="molecule type" value="Genomic_DNA"/>
</dbReference>
<comment type="subcellular location">
    <subcellularLocation>
        <location evidence="6">Cytoplasm</location>
    </subcellularLocation>
</comment>
<dbReference type="InterPro" id="IPR008189">
    <property type="entry name" value="rRNA_ssu_MeTfrase_I"/>
</dbReference>
<keyword evidence="5 6" id="KW-0949">S-adenosyl-L-methionine</keyword>
<keyword evidence="2 6" id="KW-0698">rRNA processing</keyword>
<keyword evidence="1 6" id="KW-0963">Cytoplasm</keyword>
<dbReference type="FunFam" id="3.30.950.10:FF:000002">
    <property type="entry name" value="Ribosomal RNA small subunit methyltransferase I"/>
    <property type="match status" value="1"/>
</dbReference>
<dbReference type="NCBIfam" id="TIGR00096">
    <property type="entry name" value="16S rRNA (cytidine(1402)-2'-O)-methyltransferase"/>
    <property type="match status" value="1"/>
</dbReference>
<keyword evidence="3 6" id="KW-0489">Methyltransferase</keyword>
<dbReference type="InterPro" id="IPR035996">
    <property type="entry name" value="4pyrrol_Methylase_sf"/>
</dbReference>
<gene>
    <name evidence="6" type="primary">rsmI</name>
    <name evidence="8" type="ORF">H4W31_002530</name>
</gene>
<dbReference type="SUPFAM" id="SSF53790">
    <property type="entry name" value="Tetrapyrrole methylase"/>
    <property type="match status" value="1"/>
</dbReference>
<evidence type="ECO:0000256" key="4">
    <source>
        <dbReference type="ARBA" id="ARBA00022679"/>
    </source>
</evidence>
<dbReference type="PANTHER" id="PTHR46111:SF1">
    <property type="entry name" value="RIBOSOMAL RNA SMALL SUBUNIT METHYLTRANSFERASE I"/>
    <property type="match status" value="1"/>
</dbReference>
<dbReference type="CDD" id="cd11648">
    <property type="entry name" value="RsmI"/>
    <property type="match status" value="1"/>
</dbReference>
<evidence type="ECO:0000313" key="9">
    <source>
        <dbReference type="Proteomes" id="UP000649753"/>
    </source>
</evidence>
<dbReference type="PANTHER" id="PTHR46111">
    <property type="entry name" value="RIBOSOMAL RNA SMALL SUBUNIT METHYLTRANSFERASE I"/>
    <property type="match status" value="1"/>
</dbReference>
<comment type="function">
    <text evidence="6">Catalyzes the 2'-O-methylation of the ribose of cytidine 1402 (C1402) in 16S rRNA.</text>
</comment>
<feature type="domain" description="Tetrapyrrole methylase" evidence="7">
    <location>
        <begin position="9"/>
        <end position="212"/>
    </location>
</feature>
<evidence type="ECO:0000313" key="8">
    <source>
        <dbReference type="EMBL" id="MBE1486892.1"/>
    </source>
</evidence>
<keyword evidence="9" id="KW-1185">Reference proteome</keyword>
<dbReference type="RefSeq" id="WP_192766836.1">
    <property type="nucleotide sequence ID" value="NZ_JADBEB010000001.1"/>
</dbReference>
<comment type="catalytic activity">
    <reaction evidence="6">
        <text>cytidine(1402) in 16S rRNA + S-adenosyl-L-methionine = 2'-O-methylcytidine(1402) in 16S rRNA + S-adenosyl-L-homocysteine + H(+)</text>
        <dbReference type="Rhea" id="RHEA:42924"/>
        <dbReference type="Rhea" id="RHEA-COMP:10285"/>
        <dbReference type="Rhea" id="RHEA-COMP:10286"/>
        <dbReference type="ChEBI" id="CHEBI:15378"/>
        <dbReference type="ChEBI" id="CHEBI:57856"/>
        <dbReference type="ChEBI" id="CHEBI:59789"/>
        <dbReference type="ChEBI" id="CHEBI:74495"/>
        <dbReference type="ChEBI" id="CHEBI:82748"/>
        <dbReference type="EC" id="2.1.1.198"/>
    </reaction>
</comment>
<dbReference type="InterPro" id="IPR000878">
    <property type="entry name" value="4pyrrol_Mease"/>
</dbReference>
<proteinExistence type="inferred from homology"/>
<dbReference type="GO" id="GO:0005737">
    <property type="term" value="C:cytoplasm"/>
    <property type="evidence" value="ECO:0007669"/>
    <property type="project" value="UniProtKB-SubCell"/>
</dbReference>
<dbReference type="EC" id="2.1.1.198" evidence="6"/>
<reference evidence="8" key="1">
    <citation type="submission" date="2020-10" db="EMBL/GenBank/DDBJ databases">
        <title>Sequencing the genomes of 1000 actinobacteria strains.</title>
        <authorList>
            <person name="Klenk H.-P."/>
        </authorList>
    </citation>
    <scope>NUCLEOTIDE SEQUENCE</scope>
    <source>
        <strain evidence="8">DSM 46832</strain>
    </source>
</reference>
<dbReference type="Pfam" id="PF00590">
    <property type="entry name" value="TP_methylase"/>
    <property type="match status" value="1"/>
</dbReference>
<dbReference type="InterPro" id="IPR014776">
    <property type="entry name" value="4pyrrole_Mease_sub2"/>
</dbReference>
<evidence type="ECO:0000256" key="5">
    <source>
        <dbReference type="ARBA" id="ARBA00022691"/>
    </source>
</evidence>
<dbReference type="InterPro" id="IPR014777">
    <property type="entry name" value="4pyrrole_Mease_sub1"/>
</dbReference>
<dbReference type="FunFam" id="3.40.1010.10:FF:000007">
    <property type="entry name" value="Ribosomal RNA small subunit methyltransferase I"/>
    <property type="match status" value="1"/>
</dbReference>
<evidence type="ECO:0000256" key="3">
    <source>
        <dbReference type="ARBA" id="ARBA00022603"/>
    </source>
</evidence>
<name>A0A927M2I2_9ACTN</name>
<dbReference type="Gene3D" id="3.40.1010.10">
    <property type="entry name" value="Cobalt-precorrin-4 Transmethylase, Domain 1"/>
    <property type="match status" value="1"/>
</dbReference>
<keyword evidence="4 6" id="KW-0808">Transferase</keyword>
<dbReference type="PIRSF" id="PIRSF005917">
    <property type="entry name" value="MTase_YraL"/>
    <property type="match status" value="1"/>
</dbReference>
<comment type="caution">
    <text evidence="8">The sequence shown here is derived from an EMBL/GenBank/DDBJ whole genome shotgun (WGS) entry which is preliminary data.</text>
</comment>
<comment type="similarity">
    <text evidence="6">Belongs to the methyltransferase superfamily. RsmI family.</text>
</comment>
<sequence length="286" mass="29829">MGKTPGSGRLVLLGAPLGNPGDASTRLRDTLGQADVVAAEDTRRLTRLARDLDVVIPGRIVSYFEGNEERRTPDLVAAVLDGALVALVTDAGMPSVSDPGYRLVRAALDAGVPVTVAPGPSAVTTALALSGLPTDRFCFEGFLPRTGGPRRARLRALAAEERTLVFFEAPHRVASALADLAGAFGADRPAALCRELTKTYEEVLRRPLGELASWAATGEPRGEITLVVAGAPVVATPPPADADLRAAVADLEATGTSRRDAIAAIATEYGLRRRDVYAVVHPPTAG</sequence>
<accession>A0A927M2I2</accession>
<evidence type="ECO:0000259" key="7">
    <source>
        <dbReference type="Pfam" id="PF00590"/>
    </source>
</evidence>